<dbReference type="OrthoDB" id="1331096at2"/>
<proteinExistence type="predicted"/>
<dbReference type="EMBL" id="WQLW01000007">
    <property type="protein sequence ID" value="MVO09559.1"/>
    <property type="molecule type" value="Genomic_DNA"/>
</dbReference>
<dbReference type="AlphaFoldDB" id="A0A6I4ILJ2"/>
<protein>
    <submittedName>
        <fullName evidence="1">Uncharacterized protein</fullName>
    </submittedName>
</protein>
<evidence type="ECO:0000313" key="2">
    <source>
        <dbReference type="Proteomes" id="UP000431264"/>
    </source>
</evidence>
<sequence length="460" mass="52915">MKKSFVFCFLSLTHLFFGQIRLSDVSLELKKNSDFHQLITQDNQNTKEIFSFVADKEKFTGIKFNSAIFFSDSISLKRPFNFRFLMGCGFTSENKPIAYWASEDLQRFIGIEFDYETHTTKNVLYPLDLSKQTLFTQFYINHTLYFLTEEKETKSIQLIGLKGHEISSNTLDFSEFQITNSKNNNTSLNTLLHEFGLTKMEDKLFNSYLNATQSIKYYLRNTTLVISLDQNLSKTQIFEIDLSNFQVKEIIFNKSDLPNSSASNSLLYQNRLVQLMLNSEKLEIEFFDYSTKEKIKQYTIKAETPSPFSSEFLIQTSNSSPTTLKNSKKFIKKLQNCGLGASLYCSNGNYIATFGGYNEHIRSSAMLLDIGLQIAGAGGGDLAGSYVNQNIFFDVQLDPNFTPVETSFEPLYIDKIAQFTAQNNVKYETILPYKDFFIMSYYDSKKDEIVLTKFTNGYDY</sequence>
<evidence type="ECO:0000313" key="1">
    <source>
        <dbReference type="EMBL" id="MVO09559.1"/>
    </source>
</evidence>
<accession>A0A6I4ILJ2</accession>
<name>A0A6I4ILJ2_9FLAO</name>
<dbReference type="RefSeq" id="WP_140997940.1">
    <property type="nucleotide sequence ID" value="NZ_VDCZ01000007.1"/>
</dbReference>
<organism evidence="1 2">
    <name type="scientific">Flavobacterium profundi</name>
    <dbReference type="NCBI Taxonomy" id="1774945"/>
    <lineage>
        <taxon>Bacteria</taxon>
        <taxon>Pseudomonadati</taxon>
        <taxon>Bacteroidota</taxon>
        <taxon>Flavobacteriia</taxon>
        <taxon>Flavobacteriales</taxon>
        <taxon>Flavobacteriaceae</taxon>
        <taxon>Flavobacterium</taxon>
    </lineage>
</organism>
<comment type="caution">
    <text evidence="1">The sequence shown here is derived from an EMBL/GenBank/DDBJ whole genome shotgun (WGS) entry which is preliminary data.</text>
</comment>
<keyword evidence="2" id="KW-1185">Reference proteome</keyword>
<gene>
    <name evidence="1" type="ORF">GOQ30_10350</name>
</gene>
<dbReference type="Proteomes" id="UP000431264">
    <property type="component" value="Unassembled WGS sequence"/>
</dbReference>
<reference evidence="2" key="1">
    <citation type="submission" date="2019-05" db="EMBL/GenBank/DDBJ databases">
        <title>Flavobacterium profundi sp. nov., isolated from a deep-sea seamount.</title>
        <authorList>
            <person name="Zhang D.-C."/>
        </authorList>
    </citation>
    <scope>NUCLEOTIDE SEQUENCE [LARGE SCALE GENOMIC DNA]</scope>
    <source>
        <strain evidence="2">TP390</strain>
    </source>
</reference>